<keyword evidence="4 6" id="KW-0805">Transcription regulation</keyword>
<sequence>MSRRQAREAALQALFQLDLNPGEAEQQEQYETLAIDTVLGELETPLSKRDREFIKTLVHGTRVNLSAIDSLIAASSKDWKIERMATVDRNITRLATYEIRFAEEKLVPNIAINEAVELAKKFGTDDSSRYVNGILGAMMKAQ</sequence>
<dbReference type="EMBL" id="FNJQ01000007">
    <property type="protein sequence ID" value="SDP14636.1"/>
    <property type="molecule type" value="Genomic_DNA"/>
</dbReference>
<accession>A0A1H0QD62</accession>
<protein>
    <recommendedName>
        <fullName evidence="6">Transcription antitermination protein NusB</fullName>
    </recommendedName>
    <alternativeName>
        <fullName evidence="6">Antitermination factor NusB</fullName>
    </alternativeName>
</protein>
<evidence type="ECO:0000256" key="5">
    <source>
        <dbReference type="ARBA" id="ARBA00023163"/>
    </source>
</evidence>
<keyword evidence="5 6" id="KW-0804">Transcription</keyword>
<dbReference type="Proteomes" id="UP000182412">
    <property type="component" value="Unassembled WGS sequence"/>
</dbReference>
<dbReference type="PANTHER" id="PTHR11078:SF3">
    <property type="entry name" value="ANTITERMINATION NUSB DOMAIN-CONTAINING PROTEIN"/>
    <property type="match status" value="1"/>
</dbReference>
<dbReference type="Pfam" id="PF01029">
    <property type="entry name" value="NusB"/>
    <property type="match status" value="1"/>
</dbReference>
<evidence type="ECO:0000259" key="7">
    <source>
        <dbReference type="Pfam" id="PF01029"/>
    </source>
</evidence>
<keyword evidence="2 6" id="KW-0889">Transcription antitermination</keyword>
<dbReference type="InterPro" id="IPR006027">
    <property type="entry name" value="NusB_RsmB_TIM44"/>
</dbReference>
<dbReference type="InterPro" id="IPR035926">
    <property type="entry name" value="NusB-like_sf"/>
</dbReference>
<evidence type="ECO:0000313" key="9">
    <source>
        <dbReference type="Proteomes" id="UP000182412"/>
    </source>
</evidence>
<evidence type="ECO:0000256" key="2">
    <source>
        <dbReference type="ARBA" id="ARBA00022814"/>
    </source>
</evidence>
<comment type="similarity">
    <text evidence="1 6">Belongs to the NusB family.</text>
</comment>
<evidence type="ECO:0000256" key="3">
    <source>
        <dbReference type="ARBA" id="ARBA00022884"/>
    </source>
</evidence>
<dbReference type="PANTHER" id="PTHR11078">
    <property type="entry name" value="N UTILIZATION SUBSTANCE PROTEIN B-RELATED"/>
    <property type="match status" value="1"/>
</dbReference>
<dbReference type="SUPFAM" id="SSF48013">
    <property type="entry name" value="NusB-like"/>
    <property type="match status" value="1"/>
</dbReference>
<dbReference type="AlphaFoldDB" id="A0A1H0QD62"/>
<proteinExistence type="inferred from homology"/>
<dbReference type="GO" id="GO:0006353">
    <property type="term" value="P:DNA-templated transcription termination"/>
    <property type="evidence" value="ECO:0007669"/>
    <property type="project" value="UniProtKB-UniRule"/>
</dbReference>
<organism evidence="8 9">
    <name type="scientific">Selenomonas ruminantium</name>
    <dbReference type="NCBI Taxonomy" id="971"/>
    <lineage>
        <taxon>Bacteria</taxon>
        <taxon>Bacillati</taxon>
        <taxon>Bacillota</taxon>
        <taxon>Negativicutes</taxon>
        <taxon>Selenomonadales</taxon>
        <taxon>Selenomonadaceae</taxon>
        <taxon>Selenomonas</taxon>
    </lineage>
</organism>
<evidence type="ECO:0000313" key="8">
    <source>
        <dbReference type="EMBL" id="SDP14636.1"/>
    </source>
</evidence>
<comment type="function">
    <text evidence="6">Involved in transcription antitermination. Required for transcription of ribosomal RNA (rRNA) genes. Binds specifically to the boxA antiterminator sequence of the ribosomal RNA (rrn) operons.</text>
</comment>
<keyword evidence="3 6" id="KW-0694">RNA-binding</keyword>
<dbReference type="GO" id="GO:0031564">
    <property type="term" value="P:transcription antitermination"/>
    <property type="evidence" value="ECO:0007669"/>
    <property type="project" value="UniProtKB-KW"/>
</dbReference>
<dbReference type="HAMAP" id="MF_00073">
    <property type="entry name" value="NusB"/>
    <property type="match status" value="1"/>
</dbReference>
<dbReference type="CDD" id="cd00619">
    <property type="entry name" value="Terminator_NusB"/>
    <property type="match status" value="1"/>
</dbReference>
<dbReference type="GO" id="GO:0005829">
    <property type="term" value="C:cytosol"/>
    <property type="evidence" value="ECO:0007669"/>
    <property type="project" value="TreeGrafter"/>
</dbReference>
<dbReference type="InterPro" id="IPR011605">
    <property type="entry name" value="NusB_fam"/>
</dbReference>
<gene>
    <name evidence="6" type="primary">nusB</name>
    <name evidence="8" type="ORF">SAMN05216366_10781</name>
</gene>
<reference evidence="8 9" key="1">
    <citation type="submission" date="2016-10" db="EMBL/GenBank/DDBJ databases">
        <authorList>
            <person name="de Groot N.N."/>
        </authorList>
    </citation>
    <scope>NUCLEOTIDE SEQUENCE [LARGE SCALE GENOMIC DNA]</scope>
    <source>
        <strain evidence="8 9">S137</strain>
    </source>
</reference>
<feature type="domain" description="NusB/RsmB/TIM44" evidence="7">
    <location>
        <begin position="4"/>
        <end position="140"/>
    </location>
</feature>
<evidence type="ECO:0000256" key="1">
    <source>
        <dbReference type="ARBA" id="ARBA00005952"/>
    </source>
</evidence>
<dbReference type="OrthoDB" id="9811381at2"/>
<dbReference type="Gene3D" id="1.10.940.10">
    <property type="entry name" value="NusB-like"/>
    <property type="match status" value="1"/>
</dbReference>
<evidence type="ECO:0000256" key="6">
    <source>
        <dbReference type="HAMAP-Rule" id="MF_00073"/>
    </source>
</evidence>
<dbReference type="NCBIfam" id="TIGR01951">
    <property type="entry name" value="nusB"/>
    <property type="match status" value="1"/>
</dbReference>
<evidence type="ECO:0000256" key="4">
    <source>
        <dbReference type="ARBA" id="ARBA00023015"/>
    </source>
</evidence>
<dbReference type="RefSeq" id="WP_074571790.1">
    <property type="nucleotide sequence ID" value="NZ_FNJQ01000007.1"/>
</dbReference>
<dbReference type="GO" id="GO:0003723">
    <property type="term" value="F:RNA binding"/>
    <property type="evidence" value="ECO:0007669"/>
    <property type="project" value="UniProtKB-UniRule"/>
</dbReference>
<name>A0A1H0QD62_SELRU</name>